<sequence>MPGIIAGCLLVMLPAMGLFYVSDLMGGAKNLLIGNVIKSQFSISATGRSARQPALP</sequence>
<keyword evidence="2" id="KW-0812">Transmembrane</keyword>
<reference evidence="5 6" key="1">
    <citation type="submission" date="2018-06" db="EMBL/GenBank/DDBJ databases">
        <authorList>
            <consortium name="Pathogen Informatics"/>
            <person name="Doyle S."/>
        </authorList>
    </citation>
    <scope>NUCLEOTIDE SEQUENCE [LARGE SCALE GENOMIC DNA]</scope>
    <source>
        <strain evidence="5 6">NCTC9617</strain>
    </source>
</reference>
<gene>
    <name evidence="5" type="primary">potB</name>
    <name evidence="5" type="ORF">NCTC9617_01395</name>
</gene>
<evidence type="ECO:0000256" key="1">
    <source>
        <dbReference type="ARBA" id="ARBA00004141"/>
    </source>
</evidence>
<name>A0A378F6E9_KLEPN</name>
<evidence type="ECO:0000313" key="5">
    <source>
        <dbReference type="EMBL" id="STW39865.1"/>
    </source>
</evidence>
<dbReference type="Proteomes" id="UP000255167">
    <property type="component" value="Unassembled WGS sequence"/>
</dbReference>
<dbReference type="SUPFAM" id="SSF161098">
    <property type="entry name" value="MetI-like"/>
    <property type="match status" value="1"/>
</dbReference>
<dbReference type="AlphaFoldDB" id="A0A378F6E9"/>
<comment type="subcellular location">
    <subcellularLocation>
        <location evidence="1">Membrane</location>
        <topology evidence="1">Multi-pass membrane protein</topology>
    </subcellularLocation>
</comment>
<dbReference type="InterPro" id="IPR035906">
    <property type="entry name" value="MetI-like_sf"/>
</dbReference>
<evidence type="ECO:0000256" key="3">
    <source>
        <dbReference type="ARBA" id="ARBA00022989"/>
    </source>
</evidence>
<dbReference type="EMBL" id="UGNC01000004">
    <property type="protein sequence ID" value="STW39865.1"/>
    <property type="molecule type" value="Genomic_DNA"/>
</dbReference>
<evidence type="ECO:0000256" key="2">
    <source>
        <dbReference type="ARBA" id="ARBA00022692"/>
    </source>
</evidence>
<evidence type="ECO:0000313" key="6">
    <source>
        <dbReference type="Proteomes" id="UP000255167"/>
    </source>
</evidence>
<organism evidence="5 6">
    <name type="scientific">Klebsiella pneumoniae</name>
    <dbReference type="NCBI Taxonomy" id="573"/>
    <lineage>
        <taxon>Bacteria</taxon>
        <taxon>Pseudomonadati</taxon>
        <taxon>Pseudomonadota</taxon>
        <taxon>Gammaproteobacteria</taxon>
        <taxon>Enterobacterales</taxon>
        <taxon>Enterobacteriaceae</taxon>
        <taxon>Klebsiella/Raoultella group</taxon>
        <taxon>Klebsiella</taxon>
        <taxon>Klebsiella pneumoniae complex</taxon>
    </lineage>
</organism>
<proteinExistence type="predicted"/>
<dbReference type="GO" id="GO:0016020">
    <property type="term" value="C:membrane"/>
    <property type="evidence" value="ECO:0007669"/>
    <property type="project" value="UniProtKB-SubCell"/>
</dbReference>
<keyword evidence="3" id="KW-1133">Transmembrane helix</keyword>
<protein>
    <submittedName>
        <fullName evidence="5">Spermidine Putrescine ABC transporter permease PotB</fullName>
    </submittedName>
</protein>
<keyword evidence="4" id="KW-0472">Membrane</keyword>
<accession>A0A378F6E9</accession>
<evidence type="ECO:0000256" key="4">
    <source>
        <dbReference type="ARBA" id="ARBA00023136"/>
    </source>
</evidence>